<dbReference type="OrthoDB" id="9999371at2759"/>
<keyword evidence="6" id="KW-0131">Cell cycle</keyword>
<dbReference type="OMA" id="RMSCEIQ"/>
<dbReference type="PANTHER" id="PTHR10828">
    <property type="entry name" value="M-PHASE INDUCER PHOSPHATASE DUAL SPECIFICITY PHOSPHATASE CDC25"/>
    <property type="match status" value="1"/>
</dbReference>
<keyword evidence="3" id="KW-0132">Cell division</keyword>
<dbReference type="EMBL" id="CDSF01000001">
    <property type="protein sequence ID" value="CEO94296.1"/>
    <property type="molecule type" value="Genomic_DNA"/>
</dbReference>
<dbReference type="GO" id="GO:0110032">
    <property type="term" value="P:positive regulation of G2/MI transition of meiotic cell cycle"/>
    <property type="evidence" value="ECO:0007669"/>
    <property type="project" value="TreeGrafter"/>
</dbReference>
<dbReference type="STRING" id="37360.A0A0G4IGG7"/>
<evidence type="ECO:0000256" key="5">
    <source>
        <dbReference type="ARBA" id="ARBA00022912"/>
    </source>
</evidence>
<dbReference type="InterPro" id="IPR036873">
    <property type="entry name" value="Rhodanese-like_dom_sf"/>
</dbReference>
<dbReference type="GO" id="GO:0005737">
    <property type="term" value="C:cytoplasm"/>
    <property type="evidence" value="ECO:0007669"/>
    <property type="project" value="TreeGrafter"/>
</dbReference>
<dbReference type="InterPro" id="IPR001763">
    <property type="entry name" value="Rhodanese-like_dom"/>
</dbReference>
<dbReference type="Gene3D" id="3.40.250.10">
    <property type="entry name" value="Rhodanese-like domain"/>
    <property type="match status" value="1"/>
</dbReference>
<name>A0A0G4IGG7_PLABS</name>
<dbReference type="GO" id="GO:0004725">
    <property type="term" value="F:protein tyrosine phosphatase activity"/>
    <property type="evidence" value="ECO:0007669"/>
    <property type="project" value="UniProtKB-EC"/>
</dbReference>
<dbReference type="Proteomes" id="UP000039324">
    <property type="component" value="Unassembled WGS sequence"/>
</dbReference>
<dbReference type="EC" id="3.1.3.48" evidence="2"/>
<reference evidence="8 9" key="1">
    <citation type="submission" date="2015-02" db="EMBL/GenBank/DDBJ databases">
        <authorList>
            <person name="Chooi Y.-H."/>
        </authorList>
    </citation>
    <scope>NUCLEOTIDE SEQUENCE [LARGE SCALE GENOMIC DNA]</scope>
    <source>
        <strain evidence="8">E3</strain>
    </source>
</reference>
<evidence type="ECO:0000313" key="8">
    <source>
        <dbReference type="EMBL" id="CEO94296.1"/>
    </source>
</evidence>
<dbReference type="InterPro" id="IPR000751">
    <property type="entry name" value="MPI_Phosphatase"/>
</dbReference>
<dbReference type="GO" id="GO:0000086">
    <property type="term" value="P:G2/M transition of mitotic cell cycle"/>
    <property type="evidence" value="ECO:0007669"/>
    <property type="project" value="TreeGrafter"/>
</dbReference>
<dbReference type="AlphaFoldDB" id="A0A0G4IGG7"/>
<organism evidence="8 9">
    <name type="scientific">Plasmodiophora brassicae</name>
    <name type="common">Clubroot disease agent</name>
    <dbReference type="NCBI Taxonomy" id="37360"/>
    <lineage>
        <taxon>Eukaryota</taxon>
        <taxon>Sar</taxon>
        <taxon>Rhizaria</taxon>
        <taxon>Endomyxa</taxon>
        <taxon>Phytomyxea</taxon>
        <taxon>Plasmodiophorida</taxon>
        <taxon>Plasmodiophoridae</taxon>
        <taxon>Plasmodiophora</taxon>
    </lineage>
</organism>
<dbReference type="GO" id="GO:0010971">
    <property type="term" value="P:positive regulation of G2/M transition of mitotic cell cycle"/>
    <property type="evidence" value="ECO:0007669"/>
    <property type="project" value="TreeGrafter"/>
</dbReference>
<keyword evidence="4" id="KW-0378">Hydrolase</keyword>
<evidence type="ECO:0000256" key="2">
    <source>
        <dbReference type="ARBA" id="ARBA00013064"/>
    </source>
</evidence>
<keyword evidence="9" id="KW-1185">Reference proteome</keyword>
<evidence type="ECO:0000256" key="4">
    <source>
        <dbReference type="ARBA" id="ARBA00022801"/>
    </source>
</evidence>
<comment type="similarity">
    <text evidence="1">Belongs to the MPI phosphatase family.</text>
</comment>
<evidence type="ECO:0000256" key="3">
    <source>
        <dbReference type="ARBA" id="ARBA00022618"/>
    </source>
</evidence>
<dbReference type="GO" id="GO:0005634">
    <property type="term" value="C:nucleus"/>
    <property type="evidence" value="ECO:0007669"/>
    <property type="project" value="TreeGrafter"/>
</dbReference>
<dbReference type="SMART" id="SM00450">
    <property type="entry name" value="RHOD"/>
    <property type="match status" value="1"/>
</dbReference>
<dbReference type="PANTHER" id="PTHR10828:SF17">
    <property type="entry name" value="PROTEIN-TYROSINE-PHOSPHATASE"/>
    <property type="match status" value="1"/>
</dbReference>
<sequence>LPMASPAPWTPGPRPTTSFLASVKNRISPDTPDGSVESPVETTRHVRCVAGAAVDGPAELAEPALPTVDAAGRSIPLVSCDIVAALISEGRDDVLIVDCRYDYEHAGGHLPGAVSVNTFEALVQLHEDLRHSPRRPVIVVFHCEFSQQRAPKSFAAFRALDRAANIYPLLTFPQMFVMEGGYRQFFHTHPTVCSPSNYVPMHDPVLSKLWRKQTVACKRSWAKRKAPSLERSSSGERTNVKRFEF</sequence>
<dbReference type="GO" id="GO:0051301">
    <property type="term" value="P:cell division"/>
    <property type="evidence" value="ECO:0007669"/>
    <property type="project" value="UniProtKB-KW"/>
</dbReference>
<dbReference type="PRINTS" id="PR00716">
    <property type="entry name" value="MPIPHPHTASE"/>
</dbReference>
<evidence type="ECO:0000259" key="7">
    <source>
        <dbReference type="PROSITE" id="PS50206"/>
    </source>
</evidence>
<evidence type="ECO:0000256" key="1">
    <source>
        <dbReference type="ARBA" id="ARBA00011065"/>
    </source>
</evidence>
<dbReference type="SUPFAM" id="SSF52821">
    <property type="entry name" value="Rhodanese/Cell cycle control phosphatase"/>
    <property type="match status" value="1"/>
</dbReference>
<feature type="non-terminal residue" evidence="8">
    <location>
        <position position="1"/>
    </location>
</feature>
<feature type="domain" description="Rhodanese" evidence="7">
    <location>
        <begin position="90"/>
        <end position="194"/>
    </location>
</feature>
<accession>A0A0G4IGG7</accession>
<evidence type="ECO:0000313" key="9">
    <source>
        <dbReference type="Proteomes" id="UP000039324"/>
    </source>
</evidence>
<dbReference type="PROSITE" id="PS50206">
    <property type="entry name" value="RHODANESE_3"/>
    <property type="match status" value="1"/>
</dbReference>
<evidence type="ECO:0000256" key="6">
    <source>
        <dbReference type="ARBA" id="ARBA00023306"/>
    </source>
</evidence>
<keyword evidence="5" id="KW-0904">Protein phosphatase</keyword>
<protein>
    <recommendedName>
        <fullName evidence="2">protein-tyrosine-phosphatase</fullName>
        <ecNumber evidence="2">3.1.3.48</ecNumber>
    </recommendedName>
</protein>
<proteinExistence type="inferred from homology"/>
<dbReference type="Pfam" id="PF00581">
    <property type="entry name" value="Rhodanese"/>
    <property type="match status" value="1"/>
</dbReference>
<gene>
    <name evidence="8" type="ORF">PBRA_000081</name>
</gene>